<name>A0ABT9HLJ9_9SPHN</name>
<accession>A0ABT9HLJ9</accession>
<evidence type="ECO:0000256" key="1">
    <source>
        <dbReference type="SAM" id="MobiDB-lite"/>
    </source>
</evidence>
<dbReference type="Proteomes" id="UP001240639">
    <property type="component" value="Unassembled WGS sequence"/>
</dbReference>
<dbReference type="EMBL" id="JAVAIM010000001">
    <property type="protein sequence ID" value="MDP4574026.1"/>
    <property type="molecule type" value="Genomic_DNA"/>
</dbReference>
<keyword evidence="3" id="KW-1185">Reference proteome</keyword>
<evidence type="ECO:0000313" key="3">
    <source>
        <dbReference type="Proteomes" id="UP001240639"/>
    </source>
</evidence>
<reference evidence="2 3" key="1">
    <citation type="submission" date="2023-08" db="EMBL/GenBank/DDBJ databases">
        <title>genomic of G39.</title>
        <authorList>
            <person name="Wang Y."/>
        </authorList>
    </citation>
    <scope>NUCLEOTIDE SEQUENCE [LARGE SCALE GENOMIC DNA]</scope>
    <source>
        <strain evidence="2 3">G39</strain>
    </source>
</reference>
<organism evidence="2 3">
    <name type="scientific">Qipengyuania profundimaris</name>
    <dbReference type="NCBI Taxonomy" id="3067652"/>
    <lineage>
        <taxon>Bacteria</taxon>
        <taxon>Pseudomonadati</taxon>
        <taxon>Pseudomonadota</taxon>
        <taxon>Alphaproteobacteria</taxon>
        <taxon>Sphingomonadales</taxon>
        <taxon>Erythrobacteraceae</taxon>
        <taxon>Qipengyuania</taxon>
    </lineage>
</organism>
<proteinExistence type="predicted"/>
<dbReference type="RefSeq" id="WP_305931478.1">
    <property type="nucleotide sequence ID" value="NZ_JAVAIM010000001.1"/>
</dbReference>
<comment type="caution">
    <text evidence="2">The sequence shown here is derived from an EMBL/GenBank/DDBJ whole genome shotgun (WGS) entry which is preliminary data.</text>
</comment>
<sequence>MTKKAGRLDSADLTAALGQAGDLAKARIVQLDATTLDAVAGGVEPVSSSTGGSIFPGMGDIGDVVTDGMAPTDPDPWLDFLNGGDSSEF</sequence>
<gene>
    <name evidence="2" type="ORF">Q9K02_02580</name>
</gene>
<feature type="region of interest" description="Disordered" evidence="1">
    <location>
        <begin position="65"/>
        <end position="89"/>
    </location>
</feature>
<protein>
    <submittedName>
        <fullName evidence="2">Uncharacterized protein</fullName>
    </submittedName>
</protein>
<evidence type="ECO:0000313" key="2">
    <source>
        <dbReference type="EMBL" id="MDP4574026.1"/>
    </source>
</evidence>